<dbReference type="InterPro" id="IPR016169">
    <property type="entry name" value="FAD-bd_PCMH_sub2"/>
</dbReference>
<protein>
    <submittedName>
        <fullName evidence="5">Xanthine dehydrogenase family protein subunit M</fullName>
    </submittedName>
</protein>
<dbReference type="InterPro" id="IPR016167">
    <property type="entry name" value="FAD-bd_PCMH_sub1"/>
</dbReference>
<dbReference type="EMBL" id="JAAVNE010000047">
    <property type="protein sequence ID" value="NKC33515.1"/>
    <property type="molecule type" value="Genomic_DNA"/>
</dbReference>
<evidence type="ECO:0000256" key="2">
    <source>
        <dbReference type="ARBA" id="ARBA00022827"/>
    </source>
</evidence>
<keyword evidence="3" id="KW-0560">Oxidoreductase</keyword>
<dbReference type="SUPFAM" id="SSF56176">
    <property type="entry name" value="FAD-binding/transporter-associated domain-like"/>
    <property type="match status" value="1"/>
</dbReference>
<name>A0ABX1E8G8_9PROT</name>
<evidence type="ECO:0000313" key="6">
    <source>
        <dbReference type="Proteomes" id="UP000787635"/>
    </source>
</evidence>
<dbReference type="InterPro" id="IPR005107">
    <property type="entry name" value="CO_DH_flav_C"/>
</dbReference>
<feature type="domain" description="FAD-binding PCMH-type" evidence="4">
    <location>
        <begin position="1"/>
        <end position="176"/>
    </location>
</feature>
<dbReference type="SUPFAM" id="SSF55447">
    <property type="entry name" value="CO dehydrogenase flavoprotein C-terminal domain-like"/>
    <property type="match status" value="1"/>
</dbReference>
<dbReference type="Gene3D" id="3.30.43.10">
    <property type="entry name" value="Uridine Diphospho-n-acetylenolpyruvylglucosamine Reductase, domain 2"/>
    <property type="match status" value="1"/>
</dbReference>
<dbReference type="Pfam" id="PF00941">
    <property type="entry name" value="FAD_binding_5"/>
    <property type="match status" value="1"/>
</dbReference>
<dbReference type="RefSeq" id="WP_168034241.1">
    <property type="nucleotide sequence ID" value="NZ_JAAVNE010000047.1"/>
</dbReference>
<comment type="caution">
    <text evidence="5">The sequence shown here is derived from an EMBL/GenBank/DDBJ whole genome shotgun (WGS) entry which is preliminary data.</text>
</comment>
<dbReference type="InterPro" id="IPR036683">
    <property type="entry name" value="CO_DH_flav_C_dom_sf"/>
</dbReference>
<evidence type="ECO:0000259" key="4">
    <source>
        <dbReference type="PROSITE" id="PS51387"/>
    </source>
</evidence>
<dbReference type="InterPro" id="IPR036318">
    <property type="entry name" value="FAD-bd_PCMH-like_sf"/>
</dbReference>
<dbReference type="Gene3D" id="3.30.465.10">
    <property type="match status" value="1"/>
</dbReference>
<gene>
    <name evidence="5" type="ORF">HEQ75_21815</name>
</gene>
<dbReference type="Gene3D" id="3.30.390.50">
    <property type="entry name" value="CO dehydrogenase flavoprotein, C-terminal domain"/>
    <property type="match status" value="1"/>
</dbReference>
<dbReference type="PANTHER" id="PTHR42659:SF2">
    <property type="entry name" value="XANTHINE DEHYDROGENASE SUBUNIT C-RELATED"/>
    <property type="match status" value="1"/>
</dbReference>
<dbReference type="Pfam" id="PF03450">
    <property type="entry name" value="CO_deh_flav_C"/>
    <property type="match status" value="1"/>
</dbReference>
<reference evidence="5 6" key="1">
    <citation type="submission" date="2020-03" db="EMBL/GenBank/DDBJ databases">
        <title>Roseomonas selenitidurans sp. nov. isolated from urban soil.</title>
        <authorList>
            <person name="Liu H."/>
        </authorList>
    </citation>
    <scope>NUCLEOTIDE SEQUENCE [LARGE SCALE GENOMIC DNA]</scope>
    <source>
        <strain evidence="5 6">BU-1</strain>
    </source>
</reference>
<dbReference type="InterPro" id="IPR002346">
    <property type="entry name" value="Mopterin_DH_FAD-bd"/>
</dbReference>
<keyword evidence="6" id="KW-1185">Reference proteome</keyword>
<evidence type="ECO:0000313" key="5">
    <source>
        <dbReference type="EMBL" id="NKC33515.1"/>
    </source>
</evidence>
<dbReference type="InterPro" id="IPR051312">
    <property type="entry name" value="Diverse_Substr_Oxidored"/>
</dbReference>
<keyword evidence="1" id="KW-0285">Flavoprotein</keyword>
<evidence type="ECO:0000256" key="1">
    <source>
        <dbReference type="ARBA" id="ARBA00022630"/>
    </source>
</evidence>
<dbReference type="InterPro" id="IPR016166">
    <property type="entry name" value="FAD-bd_PCMH"/>
</dbReference>
<dbReference type="Proteomes" id="UP000787635">
    <property type="component" value="Unassembled WGS sequence"/>
</dbReference>
<dbReference type="SMART" id="SM01092">
    <property type="entry name" value="CO_deh_flav_C"/>
    <property type="match status" value="1"/>
</dbReference>
<organism evidence="5 6">
    <name type="scientific">Falsiroseomonas selenitidurans</name>
    <dbReference type="NCBI Taxonomy" id="2716335"/>
    <lineage>
        <taxon>Bacteria</taxon>
        <taxon>Pseudomonadati</taxon>
        <taxon>Pseudomonadota</taxon>
        <taxon>Alphaproteobacteria</taxon>
        <taxon>Acetobacterales</taxon>
        <taxon>Roseomonadaceae</taxon>
        <taxon>Falsiroseomonas</taxon>
    </lineage>
</organism>
<proteinExistence type="predicted"/>
<evidence type="ECO:0000256" key="3">
    <source>
        <dbReference type="ARBA" id="ARBA00023002"/>
    </source>
</evidence>
<sequence>MKPARFAYHDPDHLAEALALLARLENARVLAGGQSLMPMLAMRVAMPDHLIDLNRIPGLDGIVVAEGSLRIGAMARQRRIEDSPAIRAACPLMTEALGLVGHIQTRNRGTIGGSLCHLDPSAELVTVAAALDATIEVASATGTRDIGIADFPLGLMTPSLAAEEMVVGLRIPLWPAGHGACFTEFARRHGDYAIVSAAALLLPDAQGRIARVSLTLGGVSAGPLRLAAAEAMLLGEAPSPALFRAAASCCAGIDAMEDPQAPAWYRRRLATVLVRRALEQAWARTEGVAA</sequence>
<accession>A0ABX1E8G8</accession>
<dbReference type="PANTHER" id="PTHR42659">
    <property type="entry name" value="XANTHINE DEHYDROGENASE SUBUNIT C-RELATED"/>
    <property type="match status" value="1"/>
</dbReference>
<keyword evidence="2" id="KW-0274">FAD</keyword>
<dbReference type="PROSITE" id="PS51387">
    <property type="entry name" value="FAD_PCMH"/>
    <property type="match status" value="1"/>
</dbReference>